<dbReference type="AlphaFoldDB" id="A0A1U9KNI9"/>
<name>A0A1U9KNI9_9PROT</name>
<accession>A0A1U9KNI9</accession>
<dbReference type="RefSeq" id="WP_077806361.1">
    <property type="nucleotide sequence ID" value="NZ_BJXS01000009.1"/>
</dbReference>
<dbReference type="STRING" id="320497.A0U93_04880"/>
<dbReference type="KEGG" id="nch:A0U93_04880"/>
<reference evidence="2 3" key="1">
    <citation type="submission" date="2016-03" db="EMBL/GenBank/DDBJ databases">
        <title>Acetic acid bacteria sequencing.</title>
        <authorList>
            <person name="Brandt J."/>
            <person name="Jakob F."/>
            <person name="Vogel R.F."/>
        </authorList>
    </citation>
    <scope>NUCLEOTIDE SEQUENCE [LARGE SCALE GENOMIC DNA]</scope>
    <source>
        <strain evidence="2 3">NBRC 101099</strain>
    </source>
</reference>
<protein>
    <submittedName>
        <fullName evidence="2">Uncharacterized protein</fullName>
    </submittedName>
</protein>
<dbReference type="Proteomes" id="UP000188604">
    <property type="component" value="Chromosome"/>
</dbReference>
<organism evidence="2 3">
    <name type="scientific">Neoasaia chiangmaiensis</name>
    <dbReference type="NCBI Taxonomy" id="320497"/>
    <lineage>
        <taxon>Bacteria</taxon>
        <taxon>Pseudomonadati</taxon>
        <taxon>Pseudomonadota</taxon>
        <taxon>Alphaproteobacteria</taxon>
        <taxon>Acetobacterales</taxon>
        <taxon>Acetobacteraceae</taxon>
        <taxon>Neoasaia</taxon>
    </lineage>
</organism>
<evidence type="ECO:0000313" key="2">
    <source>
        <dbReference type="EMBL" id="AQS87381.1"/>
    </source>
</evidence>
<dbReference type="EMBL" id="CP014691">
    <property type="protein sequence ID" value="AQS87381.1"/>
    <property type="molecule type" value="Genomic_DNA"/>
</dbReference>
<evidence type="ECO:0000256" key="1">
    <source>
        <dbReference type="SAM" id="MobiDB-lite"/>
    </source>
</evidence>
<sequence>MRRVKRVIDDRTGSALPASTVCVLCGRIIPQHARASRHHLVPKLRGGARGDAPMLHQVCHAAIHARFSEAELARYFSDPVALRDDPDLRRFIAWVSRKPDDFHAPTRRSRHKKGPHRGRGA</sequence>
<keyword evidence="3" id="KW-1185">Reference proteome</keyword>
<dbReference type="OrthoDB" id="7667044at2"/>
<evidence type="ECO:0000313" key="3">
    <source>
        <dbReference type="Proteomes" id="UP000188604"/>
    </source>
</evidence>
<feature type="compositionally biased region" description="Basic residues" evidence="1">
    <location>
        <begin position="105"/>
        <end position="121"/>
    </location>
</feature>
<feature type="region of interest" description="Disordered" evidence="1">
    <location>
        <begin position="101"/>
        <end position="121"/>
    </location>
</feature>
<proteinExistence type="predicted"/>
<gene>
    <name evidence="2" type="ORF">A0U93_04880</name>
</gene>